<dbReference type="InterPro" id="IPR041552">
    <property type="entry name" value="UvrA_DNA-bd"/>
</dbReference>
<evidence type="ECO:0000256" key="7">
    <source>
        <dbReference type="ARBA" id="ARBA00022769"/>
    </source>
</evidence>
<dbReference type="AlphaFoldDB" id="A5IYG8"/>
<evidence type="ECO:0000256" key="9">
    <source>
        <dbReference type="ARBA" id="ARBA00022833"/>
    </source>
</evidence>
<comment type="subunit">
    <text evidence="18">Forms a heterotetramer with UvrB during the search for lesions.</text>
</comment>
<keyword evidence="8 18" id="KW-0863">Zinc-finger</keyword>
<evidence type="ECO:0000256" key="5">
    <source>
        <dbReference type="ARBA" id="ARBA00022741"/>
    </source>
</evidence>
<sequence>MSARDQIIIHGAKENNLKNIDLTIPKNKLIVFTGLSGSGKSSLAFNTIYEEGRRRYVDSLSNYARLFLGGTNKPNVDSIEGLSPSISIEQKTTHNNPRSTVGTVTEIYDYFRLLFARIGKPYCPNHKIPITTQTNNDILKSIYEFPDQTRLYILSPIVDGEKGTHANLFERLKKEGFLRVQVDGQIYSLDDEIKLEKNIKHYIDIVVDRVVLNEENQNRISEAISVALDYSKGLLKVETTEGEVKKFSKLHSCIYKDFDMPKIDTKLFSFNAPFGSCELCKGLGVNLRADFDALVPEKWRTINDGAIKIYANIINSQNLEWQEFDILLNTYEIDKNTPIDQLSKEEIDIIKYGSKEDIEYVLVSSSGNKTRRNRHIPGILEKIENDYFNTSSERIRDWLKKYMGSFTCEKCKGSRLNKYALSIKVNDYNIDDFTRMSVEDVLEALENLKLNSEETYISQLILNELYNRLHFLKNVGLGYLTLNRNAETLSGGESQRIKLATQIGSNLTGVLYVLDEPSIGLHQKDNEKLIQTLKNMVNLGNTLIVVEHDEDTIRSADYIVDIGPYAGVHGGEVVVQGSLDDIKNCEESLTGNYLSGKRKIDVPSFRRSGNGKVLVINGASENNLKNINVKFPLGKFIGVTGVSGSGKSSLVNEILVKGLTKYLLKTQTEKVGKFTSFSGSFNIDKIVAVNQSPIGRTPRSNPATYTSVFDDIRDIFASVEESKARGYAKGRFSFNVPGGRCEKCSGDGYLRIEMHFLPDVYVPCDECEGKRYNRETLEIKYRGKNIADVLDMTVEDALEFFEARANIKNKLQTLSDVGLNYIKLGQPSTTLSGGEAQRVKLATYLQKPPTGKTIYVLDEPTTGLHSYDVANLLSVLNKIVDNGDTVVVIEHNLDVIKNCDHIIDLGPDGGKNGGMVIATGTPEQVAKIEKSYTGQYLKKILNL</sequence>
<dbReference type="GO" id="GO:0006289">
    <property type="term" value="P:nucleotide-excision repair"/>
    <property type="evidence" value="ECO:0007669"/>
    <property type="project" value="UniProtKB-UniRule"/>
</dbReference>
<dbReference type="GeneID" id="93358138"/>
<dbReference type="HAMAP" id="MF_00205">
    <property type="entry name" value="UvrA"/>
    <property type="match status" value="1"/>
</dbReference>
<dbReference type="CDD" id="cd03271">
    <property type="entry name" value="ABC_UvrA_II"/>
    <property type="match status" value="1"/>
</dbReference>
<dbReference type="FunFam" id="1.20.1580.10:FF:000002">
    <property type="entry name" value="UvrABC system protein A"/>
    <property type="match status" value="1"/>
</dbReference>
<dbReference type="PANTHER" id="PTHR43152:SF3">
    <property type="entry name" value="UVRABC SYSTEM PROTEIN A"/>
    <property type="match status" value="1"/>
</dbReference>
<dbReference type="Pfam" id="PF00005">
    <property type="entry name" value="ABC_tran"/>
    <property type="match status" value="1"/>
</dbReference>
<evidence type="ECO:0000256" key="17">
    <source>
        <dbReference type="ARBA" id="ARBA00042156"/>
    </source>
</evidence>
<dbReference type="GO" id="GO:0008270">
    <property type="term" value="F:zinc ion binding"/>
    <property type="evidence" value="ECO:0007669"/>
    <property type="project" value="UniProtKB-UniRule"/>
</dbReference>
<keyword evidence="5 18" id="KW-0547">Nucleotide-binding</keyword>
<dbReference type="SUPFAM" id="SSF52540">
    <property type="entry name" value="P-loop containing nucleoside triphosphate hydrolases"/>
    <property type="match status" value="2"/>
</dbReference>
<evidence type="ECO:0000313" key="21">
    <source>
        <dbReference type="Proteomes" id="UP000007065"/>
    </source>
</evidence>
<dbReference type="RefSeq" id="WP_011949552.1">
    <property type="nucleotide sequence ID" value="NC_009497.1"/>
</dbReference>
<evidence type="ECO:0000256" key="11">
    <source>
        <dbReference type="ARBA" id="ARBA00022881"/>
    </source>
</evidence>
<dbReference type="Gene3D" id="1.10.8.280">
    <property type="entry name" value="ABC transporter ATPase domain-like"/>
    <property type="match status" value="1"/>
</dbReference>
<dbReference type="PROSITE" id="PS00211">
    <property type="entry name" value="ABC_TRANSPORTER_1"/>
    <property type="match status" value="2"/>
</dbReference>
<protein>
    <recommendedName>
        <fullName evidence="16 18">UvrABC system protein A</fullName>
        <shortName evidence="18">UvrA protein</shortName>
    </recommendedName>
    <alternativeName>
        <fullName evidence="17 18">Excinuclease ABC subunit A</fullName>
    </alternativeName>
</protein>
<keyword evidence="7 18" id="KW-0228">DNA excision</keyword>
<comment type="function">
    <text evidence="18">The UvrABC repair system catalyzes the recognition and processing of DNA lesions. UvrA is an ATPase and a DNA-binding protein. A damage recognition complex composed of 2 UvrA and 2 UvrB subunits scans DNA for abnormalities. When the presence of a lesion has been verified by UvrB, the UvrA molecules dissociate.</text>
</comment>
<reference evidence="21" key="1">
    <citation type="journal article" date="2007" name="PLoS Genet.">
        <title>Being pathogenic, plastic, and sexual while living with a nearly minimal bacterial genome.</title>
        <authorList>
            <person name="Sirand-Pugnet P."/>
            <person name="Lartigue C."/>
            <person name="Marenda M."/>
            <person name="Jacob D."/>
            <person name="Barre A."/>
            <person name="Barbe V."/>
            <person name="Schenowitz C."/>
            <person name="Mangenot S."/>
            <person name="Couloux A."/>
            <person name="Segurens B."/>
            <person name="de Daruvar A."/>
            <person name="Blanchard A."/>
            <person name="Citti C."/>
        </authorList>
    </citation>
    <scope>NUCLEOTIDE SEQUENCE [LARGE SCALE GENOMIC DNA]</scope>
    <source>
        <strain evidence="21">PG2</strain>
    </source>
</reference>
<keyword evidence="10 18" id="KW-0067">ATP-binding</keyword>
<keyword evidence="14 18" id="KW-0742">SOS response</keyword>
<dbReference type="GO" id="GO:0009381">
    <property type="term" value="F:excinuclease ABC activity"/>
    <property type="evidence" value="ECO:0007669"/>
    <property type="project" value="UniProtKB-UniRule"/>
</dbReference>
<evidence type="ECO:0000259" key="19">
    <source>
        <dbReference type="PROSITE" id="PS50893"/>
    </source>
</evidence>
<keyword evidence="12 18" id="KW-0238">DNA-binding</keyword>
<dbReference type="NCBIfam" id="NF001503">
    <property type="entry name" value="PRK00349.1"/>
    <property type="match status" value="1"/>
</dbReference>
<evidence type="ECO:0000256" key="3">
    <source>
        <dbReference type="ARBA" id="ARBA00022723"/>
    </source>
</evidence>
<dbReference type="HOGENOM" id="CLU_001370_0_2_14"/>
<dbReference type="EMBL" id="CU179680">
    <property type="protein sequence ID" value="CAL59077.1"/>
    <property type="molecule type" value="Genomic_DNA"/>
</dbReference>
<evidence type="ECO:0000256" key="4">
    <source>
        <dbReference type="ARBA" id="ARBA00022737"/>
    </source>
</evidence>
<dbReference type="GO" id="GO:0009380">
    <property type="term" value="C:excinuclease repair complex"/>
    <property type="evidence" value="ECO:0007669"/>
    <property type="project" value="InterPro"/>
</dbReference>
<comment type="similarity">
    <text evidence="15 18">Belongs to the ABC transporter superfamily. UvrA family.</text>
</comment>
<evidence type="ECO:0000256" key="2">
    <source>
        <dbReference type="ARBA" id="ARBA00022490"/>
    </source>
</evidence>
<dbReference type="PANTHER" id="PTHR43152">
    <property type="entry name" value="UVRABC SYSTEM PROTEIN A"/>
    <property type="match status" value="1"/>
</dbReference>
<feature type="domain" description="ABC transporter" evidence="19">
    <location>
        <begin position="600"/>
        <end position="938"/>
    </location>
</feature>
<feature type="binding site" evidence="18">
    <location>
        <begin position="34"/>
        <end position="41"/>
    </location>
    <ligand>
        <name>ATP</name>
        <dbReference type="ChEBI" id="CHEBI:30616"/>
    </ligand>
</feature>
<keyword evidence="11 18" id="KW-0267">Excision nuclease</keyword>
<evidence type="ECO:0000256" key="15">
    <source>
        <dbReference type="ARBA" id="ARBA00038000"/>
    </source>
</evidence>
<dbReference type="Gene3D" id="3.30.1490.20">
    <property type="entry name" value="ATP-grasp fold, A domain"/>
    <property type="match status" value="1"/>
</dbReference>
<dbReference type="InterPro" id="IPR004602">
    <property type="entry name" value="UvrA"/>
</dbReference>
<evidence type="ECO:0000256" key="14">
    <source>
        <dbReference type="ARBA" id="ARBA00023236"/>
    </source>
</evidence>
<organism evidence="20 21">
    <name type="scientific">Mycoplasmopsis agalactiae (strain NCTC 10123 / CIP 59.7 / PG2)</name>
    <name type="common">Mycoplasma agalactiae</name>
    <dbReference type="NCBI Taxonomy" id="347257"/>
    <lineage>
        <taxon>Bacteria</taxon>
        <taxon>Bacillati</taxon>
        <taxon>Mycoplasmatota</taxon>
        <taxon>Mycoplasmoidales</taxon>
        <taxon>Metamycoplasmataceae</taxon>
        <taxon>Mycoplasmopsis</taxon>
    </lineage>
</organism>
<evidence type="ECO:0000256" key="6">
    <source>
        <dbReference type="ARBA" id="ARBA00022763"/>
    </source>
</evidence>
<dbReference type="InterPro" id="IPR013815">
    <property type="entry name" value="ATP_grasp_subdomain_1"/>
</dbReference>
<feature type="zinc finger region" description="C4-type" evidence="18">
    <location>
        <begin position="741"/>
        <end position="767"/>
    </location>
</feature>
<keyword evidence="6 18" id="KW-0227">DNA damage</keyword>
<dbReference type="InterPro" id="IPR041102">
    <property type="entry name" value="UvrA_inter"/>
</dbReference>
<dbReference type="GO" id="GO:0003677">
    <property type="term" value="F:DNA binding"/>
    <property type="evidence" value="ECO:0007669"/>
    <property type="project" value="UniProtKB-UniRule"/>
</dbReference>
<dbReference type="STRING" id="347257.MAG3790"/>
<comment type="caution">
    <text evidence="18">Lacks conserved residue(s) required for the propagation of feature annotation.</text>
</comment>
<dbReference type="Gene3D" id="3.40.50.300">
    <property type="entry name" value="P-loop containing nucleotide triphosphate hydrolases"/>
    <property type="match status" value="2"/>
</dbReference>
<proteinExistence type="inferred from homology"/>
<accession>A5IYG8</accession>
<dbReference type="Proteomes" id="UP000007065">
    <property type="component" value="Chromosome"/>
</dbReference>
<gene>
    <name evidence="18 20" type="primary">uvrA</name>
    <name evidence="20" type="ordered locus">MAG3790</name>
</gene>
<evidence type="ECO:0000256" key="10">
    <source>
        <dbReference type="ARBA" id="ARBA00022840"/>
    </source>
</evidence>
<evidence type="ECO:0000256" key="8">
    <source>
        <dbReference type="ARBA" id="ARBA00022771"/>
    </source>
</evidence>
<evidence type="ECO:0000256" key="13">
    <source>
        <dbReference type="ARBA" id="ARBA00023204"/>
    </source>
</evidence>
<keyword evidence="4 18" id="KW-0677">Repeat</keyword>
<dbReference type="GO" id="GO:0009432">
    <property type="term" value="P:SOS response"/>
    <property type="evidence" value="ECO:0007669"/>
    <property type="project" value="UniProtKB-UniRule"/>
</dbReference>
<evidence type="ECO:0000256" key="12">
    <source>
        <dbReference type="ARBA" id="ARBA00023125"/>
    </source>
</evidence>
<dbReference type="GO" id="GO:0016887">
    <property type="term" value="F:ATP hydrolysis activity"/>
    <property type="evidence" value="ECO:0007669"/>
    <property type="project" value="InterPro"/>
</dbReference>
<evidence type="ECO:0000256" key="18">
    <source>
        <dbReference type="HAMAP-Rule" id="MF_00205"/>
    </source>
</evidence>
<keyword evidence="3 18" id="KW-0479">Metal-binding</keyword>
<name>A5IYG8_MYCAP</name>
<keyword evidence="21" id="KW-1185">Reference proteome</keyword>
<dbReference type="GO" id="GO:0005524">
    <property type="term" value="F:ATP binding"/>
    <property type="evidence" value="ECO:0007669"/>
    <property type="project" value="UniProtKB-UniRule"/>
</dbReference>
<dbReference type="Pfam" id="PF17755">
    <property type="entry name" value="UvrA_DNA-bind"/>
    <property type="match status" value="1"/>
</dbReference>
<keyword evidence="2 18" id="KW-0963">Cytoplasm</keyword>
<evidence type="ECO:0000256" key="1">
    <source>
        <dbReference type="ARBA" id="ARBA00004496"/>
    </source>
</evidence>
<dbReference type="KEGG" id="maa:MAG3790"/>
<comment type="subcellular location">
    <subcellularLocation>
        <location evidence="1 18">Cytoplasm</location>
    </subcellularLocation>
</comment>
<dbReference type="Gene3D" id="1.20.1580.10">
    <property type="entry name" value="ABC transporter ATPase like domain"/>
    <property type="match status" value="2"/>
</dbReference>
<dbReference type="NCBIfam" id="TIGR00630">
    <property type="entry name" value="uvra"/>
    <property type="match status" value="1"/>
</dbReference>
<keyword evidence="13 18" id="KW-0234">DNA repair</keyword>
<dbReference type="InterPro" id="IPR027417">
    <property type="entry name" value="P-loop_NTPase"/>
</dbReference>
<evidence type="ECO:0000256" key="16">
    <source>
        <dbReference type="ARBA" id="ARBA00039316"/>
    </source>
</evidence>
<feature type="binding site" evidence="18">
    <location>
        <begin position="641"/>
        <end position="648"/>
    </location>
    <ligand>
        <name>ATP</name>
        <dbReference type="ChEBI" id="CHEBI:30616"/>
    </ligand>
</feature>
<dbReference type="PROSITE" id="PS50893">
    <property type="entry name" value="ABC_TRANSPORTER_2"/>
    <property type="match status" value="1"/>
</dbReference>
<keyword evidence="9 18" id="KW-0862">Zinc</keyword>
<dbReference type="GO" id="GO:0005737">
    <property type="term" value="C:cytoplasm"/>
    <property type="evidence" value="ECO:0007669"/>
    <property type="project" value="UniProtKB-SubCell"/>
</dbReference>
<evidence type="ECO:0000313" key="20">
    <source>
        <dbReference type="EMBL" id="CAL59077.1"/>
    </source>
</evidence>
<dbReference type="InterPro" id="IPR003439">
    <property type="entry name" value="ABC_transporter-like_ATP-bd"/>
</dbReference>
<dbReference type="Pfam" id="PF17760">
    <property type="entry name" value="UvrA_inter"/>
    <property type="match status" value="1"/>
</dbReference>
<dbReference type="InterPro" id="IPR017871">
    <property type="entry name" value="ABC_transporter-like_CS"/>
</dbReference>